<proteinExistence type="predicted"/>
<evidence type="ECO:0000313" key="4">
    <source>
        <dbReference type="Proteomes" id="UP000623067"/>
    </source>
</evidence>
<dbReference type="EMBL" id="BMIH01000001">
    <property type="protein sequence ID" value="GGB18970.1"/>
    <property type="molecule type" value="Genomic_DNA"/>
</dbReference>
<keyword evidence="1" id="KW-0812">Transmembrane</keyword>
<evidence type="ECO:0000259" key="2">
    <source>
        <dbReference type="PROSITE" id="PS50146"/>
    </source>
</evidence>
<dbReference type="SUPFAM" id="SSF111331">
    <property type="entry name" value="NAD kinase/diacylglycerol kinase-like"/>
    <property type="match status" value="1"/>
</dbReference>
<dbReference type="InterPro" id="IPR017438">
    <property type="entry name" value="ATP-NAD_kinase_N"/>
</dbReference>
<keyword evidence="1" id="KW-1133">Transmembrane helix</keyword>
<dbReference type="InterPro" id="IPR001206">
    <property type="entry name" value="Diacylglycerol_kinase_cat_dom"/>
</dbReference>
<organism evidence="3 4">
    <name type="scientific">Sphingomonas metalli</name>
    <dbReference type="NCBI Taxonomy" id="1779358"/>
    <lineage>
        <taxon>Bacteria</taxon>
        <taxon>Pseudomonadati</taxon>
        <taxon>Pseudomonadota</taxon>
        <taxon>Alphaproteobacteria</taxon>
        <taxon>Sphingomonadales</taxon>
        <taxon>Sphingomonadaceae</taxon>
        <taxon>Sphingomonas</taxon>
    </lineage>
</organism>
<sequence>MPPLLPANCLSFVGVEADVGTRLKPAPAFVAPDGLTIGIVCNPRAHRNHGAAYAAGTPGADRVIVTAPRTMEDLAEVLTDFAARGIDLLVIDGGDGTVRDVLTAAGDLWRGAWPAIAVIPSGKTNALAIDLGLPTGWSLADAVAAVANGRLETRRPIEVQAVGEAMPMRGFLLGAGAFVKATALAQHTHRWGAFNTIAVGLALAWAITLTLFGSRRNSWRAGEAMDLRLFASPVERAPLYMLLASTLQRMPAGLKPFGRVREGLKLMAVDAPPRWMSLAVPAILSGSEAAWLEQAGYRRRDVAGFEVAPETGYILDGELFAGGTLTVGQGPLLCFVVP</sequence>
<feature type="transmembrane region" description="Helical" evidence="1">
    <location>
        <begin position="191"/>
        <end position="212"/>
    </location>
</feature>
<comment type="caution">
    <text evidence="3">The sequence shown here is derived from an EMBL/GenBank/DDBJ whole genome shotgun (WGS) entry which is preliminary data.</text>
</comment>
<dbReference type="Proteomes" id="UP000623067">
    <property type="component" value="Unassembled WGS sequence"/>
</dbReference>
<reference evidence="3" key="1">
    <citation type="journal article" date="2014" name="Int. J. Syst. Evol. Microbiol.">
        <title>Complete genome sequence of Corynebacterium casei LMG S-19264T (=DSM 44701T), isolated from a smear-ripened cheese.</title>
        <authorList>
            <consortium name="US DOE Joint Genome Institute (JGI-PGF)"/>
            <person name="Walter F."/>
            <person name="Albersmeier A."/>
            <person name="Kalinowski J."/>
            <person name="Ruckert C."/>
        </authorList>
    </citation>
    <scope>NUCLEOTIDE SEQUENCE</scope>
    <source>
        <strain evidence="3">CGMCC 1.15330</strain>
    </source>
</reference>
<keyword evidence="1" id="KW-0472">Membrane</keyword>
<feature type="domain" description="DAGKc" evidence="2">
    <location>
        <begin position="72"/>
        <end position="166"/>
    </location>
</feature>
<evidence type="ECO:0000313" key="3">
    <source>
        <dbReference type="EMBL" id="GGB18970.1"/>
    </source>
</evidence>
<dbReference type="GO" id="GO:0016301">
    <property type="term" value="F:kinase activity"/>
    <property type="evidence" value="ECO:0007669"/>
    <property type="project" value="UniProtKB-KW"/>
</dbReference>
<keyword evidence="3" id="KW-0808">Transferase</keyword>
<accession>A0A916SUS5</accession>
<keyword evidence="3" id="KW-0418">Kinase</keyword>
<dbReference type="Gene3D" id="3.40.50.10330">
    <property type="entry name" value="Probable inorganic polyphosphate/atp-NAD kinase, domain 1"/>
    <property type="match status" value="1"/>
</dbReference>
<reference evidence="3" key="2">
    <citation type="submission" date="2020-09" db="EMBL/GenBank/DDBJ databases">
        <authorList>
            <person name="Sun Q."/>
            <person name="Zhou Y."/>
        </authorList>
    </citation>
    <scope>NUCLEOTIDE SEQUENCE</scope>
    <source>
        <strain evidence="3">CGMCC 1.15330</strain>
    </source>
</reference>
<dbReference type="PROSITE" id="PS50146">
    <property type="entry name" value="DAGK"/>
    <property type="match status" value="1"/>
</dbReference>
<dbReference type="Pfam" id="PF00781">
    <property type="entry name" value="DAGK_cat"/>
    <property type="match status" value="1"/>
</dbReference>
<evidence type="ECO:0000256" key="1">
    <source>
        <dbReference type="SAM" id="Phobius"/>
    </source>
</evidence>
<dbReference type="SMART" id="SM00046">
    <property type="entry name" value="DAGKc"/>
    <property type="match status" value="1"/>
</dbReference>
<protein>
    <submittedName>
        <fullName evidence="3">Diacylglycerol kinase</fullName>
    </submittedName>
</protein>
<dbReference type="InterPro" id="IPR016064">
    <property type="entry name" value="NAD/diacylglycerol_kinase_sf"/>
</dbReference>
<name>A0A916SUS5_9SPHN</name>
<dbReference type="AlphaFoldDB" id="A0A916SUS5"/>
<dbReference type="RefSeq" id="WP_188657134.1">
    <property type="nucleotide sequence ID" value="NZ_BMIH01000001.1"/>
</dbReference>
<keyword evidence="4" id="KW-1185">Reference proteome</keyword>
<gene>
    <name evidence="3" type="ORF">GCM10011380_05670</name>
</gene>